<dbReference type="SUPFAM" id="SSF53756">
    <property type="entry name" value="UDP-Glycosyltransferase/glycogen phosphorylase"/>
    <property type="match status" value="1"/>
</dbReference>
<dbReference type="PANTHER" id="PTHR45947">
    <property type="entry name" value="SULFOQUINOVOSYL TRANSFERASE SQD2"/>
    <property type="match status" value="1"/>
</dbReference>
<evidence type="ECO:0000259" key="2">
    <source>
        <dbReference type="Pfam" id="PF13579"/>
    </source>
</evidence>
<dbReference type="Gene3D" id="3.40.50.2000">
    <property type="entry name" value="Glycogen Phosphorylase B"/>
    <property type="match status" value="2"/>
</dbReference>
<evidence type="ECO:0000313" key="3">
    <source>
        <dbReference type="EMBL" id="MBN8661457.1"/>
    </source>
</evidence>
<dbReference type="Pfam" id="PF00534">
    <property type="entry name" value="Glycos_transf_1"/>
    <property type="match status" value="1"/>
</dbReference>
<feature type="domain" description="Glycosyltransferase subfamily 4-like N-terminal" evidence="2">
    <location>
        <begin position="18"/>
        <end position="143"/>
    </location>
</feature>
<name>A0A8J7PNR7_9BACT</name>
<proteinExistence type="predicted"/>
<accession>A0A8J7PNR7</accession>
<gene>
    <name evidence="3" type="ORF">J0M35_13915</name>
</gene>
<dbReference type="AlphaFoldDB" id="A0A8J7PNR7"/>
<comment type="caution">
    <text evidence="3">The sequence shown here is derived from an EMBL/GenBank/DDBJ whole genome shotgun (WGS) entry which is preliminary data.</text>
</comment>
<dbReference type="PANTHER" id="PTHR45947:SF3">
    <property type="entry name" value="SULFOQUINOVOSYL TRANSFERASE SQD2"/>
    <property type="match status" value="1"/>
</dbReference>
<dbReference type="EMBL" id="JAFLCK010000020">
    <property type="protein sequence ID" value="MBN8661457.1"/>
    <property type="molecule type" value="Genomic_DNA"/>
</dbReference>
<dbReference type="Proteomes" id="UP000664277">
    <property type="component" value="Unassembled WGS sequence"/>
</dbReference>
<organism evidence="3 4">
    <name type="scientific">Candidatus Obscuribacter phosphatis</name>
    <dbReference type="NCBI Taxonomy" id="1906157"/>
    <lineage>
        <taxon>Bacteria</taxon>
        <taxon>Bacillati</taxon>
        <taxon>Candidatus Melainabacteria</taxon>
        <taxon>Candidatus Obscuribacterales</taxon>
        <taxon>Candidatus Obscuribacteraceae</taxon>
        <taxon>Candidatus Obscuribacter</taxon>
    </lineage>
</organism>
<dbReference type="InterPro" id="IPR050194">
    <property type="entry name" value="Glycosyltransferase_grp1"/>
</dbReference>
<evidence type="ECO:0000259" key="1">
    <source>
        <dbReference type="Pfam" id="PF00534"/>
    </source>
</evidence>
<dbReference type="InterPro" id="IPR001296">
    <property type="entry name" value="Glyco_trans_1"/>
</dbReference>
<dbReference type="InterPro" id="IPR028098">
    <property type="entry name" value="Glyco_trans_4-like_N"/>
</dbReference>
<protein>
    <submittedName>
        <fullName evidence="3">Glycosyltransferase</fullName>
    </submittedName>
</protein>
<dbReference type="Pfam" id="PF13579">
    <property type="entry name" value="Glyco_trans_4_4"/>
    <property type="match status" value="1"/>
</dbReference>
<dbReference type="GO" id="GO:0016757">
    <property type="term" value="F:glycosyltransferase activity"/>
    <property type="evidence" value="ECO:0007669"/>
    <property type="project" value="InterPro"/>
</dbReference>
<evidence type="ECO:0000313" key="4">
    <source>
        <dbReference type="Proteomes" id="UP000664277"/>
    </source>
</evidence>
<reference evidence="3" key="1">
    <citation type="submission" date="2021-02" db="EMBL/GenBank/DDBJ databases">
        <title>Genome-Resolved Metagenomics of a Microbial Community Performing Photosynthetic Biological Nutrient Removal.</title>
        <authorList>
            <person name="Mcdaniel E.A."/>
        </authorList>
    </citation>
    <scope>NUCLEOTIDE SEQUENCE</scope>
    <source>
        <strain evidence="3">UWPOB_OBS1</strain>
    </source>
</reference>
<sequence length="493" mass="54985">MKRVLLTSHKFFPEHRAGTEVLTLKIAQELQRRGYAVKVVSACPPDLDARRKEEHEQQGDSYQYDYEGVPVHIVSEALRLRDYEFSYEYYHPLIKSHFSGVISDFKPDLVQIVHAQNLSASIIEAAQAQSVPVVFYSTDFWFVCPIVQLKRPDGQVCRGPGPLALKCLDCYTPKLLPPAKEVMQAIEGRYPAFAGALSGSPAFVYDSAAFCLSTAFNALKAPPAVAATLERPSVLRRLANQLDAIFVPTGLMRDIFVENGIKKDLIEKVGFGIDTSKLVNHRQKKPSQVLRIGFVGTFFEHKGVDLLLNAFLALSVPPVKDEKQLQIKPGEIYPEQFAGAQLKLYGDPEQFPEYFAKLREIVDKGGPMAEHVHFLGTFPNDKLGEIFEEIDVLVVPSRWYENTPLVMQSALATATPLIVTDLGGMAELVQEGVNGLLFKLNDFKHLSKQLAELLKSPAKLKQFAANIKPERTVGDMVDDIESIYAKVLAKRLK</sequence>
<feature type="domain" description="Glycosyl transferase family 1" evidence="1">
    <location>
        <begin position="284"/>
        <end position="467"/>
    </location>
</feature>